<evidence type="ECO:0000313" key="1">
    <source>
        <dbReference type="EMBL" id="KAJ8487721.1"/>
    </source>
</evidence>
<accession>A0AAD7XCI3</accession>
<name>A0AAD7XCI3_9APHY</name>
<comment type="caution">
    <text evidence="1">The sequence shown here is derived from an EMBL/GenBank/DDBJ whole genome shotgun (WGS) entry which is preliminary data.</text>
</comment>
<dbReference type="EMBL" id="JAPEVG010000074">
    <property type="protein sequence ID" value="KAJ8487721.1"/>
    <property type="molecule type" value="Genomic_DNA"/>
</dbReference>
<reference evidence="1" key="1">
    <citation type="submission" date="2022-11" db="EMBL/GenBank/DDBJ databases">
        <title>Genome Sequence of Cubamyces cubensis.</title>
        <authorList>
            <person name="Buettner E."/>
        </authorList>
    </citation>
    <scope>NUCLEOTIDE SEQUENCE</scope>
    <source>
        <strain evidence="1">MPL-01</strain>
    </source>
</reference>
<gene>
    <name evidence="1" type="ORF">ONZ51_g4007</name>
</gene>
<proteinExistence type="predicted"/>
<organism evidence="1 2">
    <name type="scientific">Trametes cubensis</name>
    <dbReference type="NCBI Taxonomy" id="1111947"/>
    <lineage>
        <taxon>Eukaryota</taxon>
        <taxon>Fungi</taxon>
        <taxon>Dikarya</taxon>
        <taxon>Basidiomycota</taxon>
        <taxon>Agaricomycotina</taxon>
        <taxon>Agaricomycetes</taxon>
        <taxon>Polyporales</taxon>
        <taxon>Polyporaceae</taxon>
        <taxon>Trametes</taxon>
    </lineage>
</organism>
<keyword evidence="2" id="KW-1185">Reference proteome</keyword>
<protein>
    <submittedName>
        <fullName evidence="1">Uncharacterized protein</fullName>
    </submittedName>
</protein>
<evidence type="ECO:0000313" key="2">
    <source>
        <dbReference type="Proteomes" id="UP001215151"/>
    </source>
</evidence>
<dbReference type="Proteomes" id="UP001215151">
    <property type="component" value="Unassembled WGS sequence"/>
</dbReference>
<dbReference type="AlphaFoldDB" id="A0AAD7XCI3"/>
<sequence length="691" mass="78360">MTEGAPNEVLDVILENAMMIPERTFEAWREPQTFAGTPRSTVANLLLVCKRWHDIGEPWLYESAIIRTREQMNALAIAVTREYKNGRKLGWYMRRLRIDSGYADTASLFLRHTPKIVSLFLGFDISIDDQTKRLMRALRTINPRRLYMDSMRGLSADIGYKSLAGLLANAVAGALPYWTRLARIDTSPDFIWLVALIPPLRELKSLSIVSMSNHSAMHPMAYDVIETLIANPSIKTIQIRDGIHWLAWRGPRPDYDKEKIYLGEGNDMVSWADFPHTVLLPPSHRLPEFPDKLWRRIFKHATARPHDVIHEHVNATRRGIVLVNRRFYDLGIEFLYTRPLLVSERAVDGFLERVSASFRLAALVQDLDVSVDGPLSEPKYLRTPLVGLRRATRAIKVFPTLLDHVAGREVLLLTSLEQTLSRKDSLTQSTFRPFVHLRRLALYGGSGINADDSRLEILTNLESLALYDSEPGVVAVFSSLQLSSLQDFEFEMSSATLMVVFLMRHGHKLDKLVIDLGTGTHDDDVPVFDLCPSVTTIHLITPTPPSAVPFMNRSKPHLCLRHLVFPAVAVESRSDLPPGIEQWNNFILSLTQMRRKLPALEEIRTLAAFEWPLHQDEYQRAMSCAAHIAHGLHKIGIFLSDARGTRWMRFDPIEQEEYQSYQARVVASQSQLQTVPLPAMNVGIGMTPPHA</sequence>